<feature type="compositionally biased region" description="Gly residues" evidence="6">
    <location>
        <begin position="205"/>
        <end position="218"/>
    </location>
</feature>
<feature type="compositionally biased region" description="Polar residues" evidence="6">
    <location>
        <begin position="653"/>
        <end position="662"/>
    </location>
</feature>
<feature type="compositionally biased region" description="Polar residues" evidence="6">
    <location>
        <begin position="1285"/>
        <end position="1302"/>
    </location>
</feature>
<feature type="compositionally biased region" description="Pro residues" evidence="6">
    <location>
        <begin position="817"/>
        <end position="828"/>
    </location>
</feature>
<feature type="compositionally biased region" description="Basic and acidic residues" evidence="6">
    <location>
        <begin position="1351"/>
        <end position="1360"/>
    </location>
</feature>
<keyword evidence="5" id="KW-0175">Coiled coil</keyword>
<feature type="coiled-coil region" evidence="5">
    <location>
        <begin position="1817"/>
        <end position="1851"/>
    </location>
</feature>
<feature type="compositionally biased region" description="Basic and acidic residues" evidence="6">
    <location>
        <begin position="1863"/>
        <end position="1873"/>
    </location>
</feature>
<dbReference type="STRING" id="43151.W5J6M2"/>
<organism evidence="8">
    <name type="scientific">Anopheles darlingi</name>
    <name type="common">Mosquito</name>
    <dbReference type="NCBI Taxonomy" id="43151"/>
    <lineage>
        <taxon>Eukaryota</taxon>
        <taxon>Metazoa</taxon>
        <taxon>Ecdysozoa</taxon>
        <taxon>Arthropoda</taxon>
        <taxon>Hexapoda</taxon>
        <taxon>Insecta</taxon>
        <taxon>Pterygota</taxon>
        <taxon>Neoptera</taxon>
        <taxon>Endopterygota</taxon>
        <taxon>Diptera</taxon>
        <taxon>Nematocera</taxon>
        <taxon>Culicoidea</taxon>
        <taxon>Culicidae</taxon>
        <taxon>Anophelinae</taxon>
        <taxon>Anopheles</taxon>
    </lineage>
</organism>
<feature type="region of interest" description="Disordered" evidence="6">
    <location>
        <begin position="1854"/>
        <end position="1910"/>
    </location>
</feature>
<feature type="compositionally biased region" description="Basic and acidic residues" evidence="6">
    <location>
        <begin position="504"/>
        <end position="525"/>
    </location>
</feature>
<dbReference type="CDD" id="cd23058">
    <property type="entry name" value="PDZ2_Par3-like"/>
    <property type="match status" value="1"/>
</dbReference>
<dbReference type="Pfam" id="PF00595">
    <property type="entry name" value="PDZ"/>
    <property type="match status" value="3"/>
</dbReference>
<feature type="region of interest" description="Disordered" evidence="6">
    <location>
        <begin position="1327"/>
        <end position="1379"/>
    </location>
</feature>
<feature type="region of interest" description="Disordered" evidence="6">
    <location>
        <begin position="1241"/>
        <end position="1302"/>
    </location>
</feature>
<dbReference type="InterPro" id="IPR021922">
    <property type="entry name" value="Par3/HAL_N"/>
</dbReference>
<dbReference type="SMART" id="SM00228">
    <property type="entry name" value="PDZ"/>
    <property type="match status" value="3"/>
</dbReference>
<dbReference type="GO" id="GO:0035091">
    <property type="term" value="F:phosphatidylinositol binding"/>
    <property type="evidence" value="ECO:0007669"/>
    <property type="project" value="TreeGrafter"/>
</dbReference>
<feature type="region of interest" description="Disordered" evidence="6">
    <location>
        <begin position="166"/>
        <end position="223"/>
    </location>
</feature>
<evidence type="ECO:0000256" key="5">
    <source>
        <dbReference type="SAM" id="Coils"/>
    </source>
</evidence>
<dbReference type="GO" id="GO:0051301">
    <property type="term" value="P:cell division"/>
    <property type="evidence" value="ECO:0007669"/>
    <property type="project" value="UniProtKB-KW"/>
</dbReference>
<feature type="compositionally biased region" description="Low complexity" evidence="6">
    <location>
        <begin position="1162"/>
        <end position="1171"/>
    </location>
</feature>
<dbReference type="GO" id="GO:0045197">
    <property type="term" value="P:establishment or maintenance of epithelial cell apical/basal polarity"/>
    <property type="evidence" value="ECO:0007669"/>
    <property type="project" value="TreeGrafter"/>
</dbReference>
<feature type="compositionally biased region" description="Low complexity" evidence="6">
    <location>
        <begin position="1621"/>
        <end position="1637"/>
    </location>
</feature>
<sequence>MKKKSGNLFELPPKCPALADKLNGIFGWRHTYQVHQRQKGIPHGNQYLYKSYSLNLPRKVSHDDDGGGHLDVTDGGCAPGVVAIGPTSAAALPPAGQQQQQQKRGSSSIRRRPAAATPGTHSNGEGRNPDSWVVVHHLQSQSGILDPEDNISDVADDREELIASFEDAGAGPDPGVQQGGGDGASGSSVGTGSPDIFQVAPGSNNGTGGGGGGGGDGPGAVVVVVPPTVSTSSQQPPSAGGTASSIISSTDTTTASASAAAAAAGGSAGGGGSGGVTTTTTTTGGSCIEVTANEPVPLGLGLQVRRGSEPSLHQIGVTDQRSPLYNVNPNGHHQETTKRWSAAPVCRSDDAAAGGGGGGTTPGGNLSVAAYLMSSPEWNVPEEDVSSSSPPPPTAAQAFNRFGRLSMQFLGADATTSGYRWMEAAEKAATGSHHHHHHYQQQHQTSNHQQGNGSSSSSYQQQPYHHHHQHSHSGIYQSPSSSSSHSIGGGGGGSANNSFSTKSLPRESTRKEPLGQAKPIDDSIREKESEMLLVVNETGGPLGLTAIPDAERGGLLVQSVESGSRAERGRVRRGDRILEINGIKLVGLSEVSVQEHLRKSLASTELRLWVIRGSKHQQQQQQNATGKSNGSDGSVAALSRLVTGGSGSRYQRRTTTTATGSQMIEAEEVPAPAKVATVSPTRKMPGGPSTAAASLLQVANTRKLGKRIEITLTKGDHGLGFSVTTRDNPAGGHCPIYIKNILPKGAAVEDGRLKPGDRLLEVEGIPMTGKSQTEVVSILRGTPHGATLTLVVSRQQELAADSKEREIGFGVEHEPKNSPPKPPAPVMPKPSSLKQQQQQQQSPSKTGKTGSSSDSNSYVTMTGGSYSSVAKHTANGSGTPKTPTVHKKPLASILKSASTNQMTELFHSSSSSRIHGGGGSSSITSSGSLAGAAWKNREILTLHIPVHDTEKAGLGVSVKGKTGSASGGGSSSNSSSASTTNNGSSSHGNRSSDGDLGIFVKSVLHGGAASRDGRLKMNDQLLSVNGVSLLGQSNAEAMDTLRRAMLQSGGSYPGKIILTVARRIGRPVSTGELLESVDTRTSSTGNGSEQQQQQHSGNGGTTVIYLSPERQQNSKQNDSKVAQQAKRYSNPVLDRLTGGTGTAGRGGSLRGTATNQHHPAHGSSSTAQGSSPGSGGVGSLNDNPSLQRNHHAQLNQRGGGGGGGGGTTDYSMASPPLTGNGGGSSLRNDSYYLATHDQWNLPSSGLNGNTSSGAVLIEEDPEPNTPTFTSGVGRMTTVVDGGSSVDRNTSTPHGTSGSVDPTYASQLSLETLPSPLDAFSRDAIGRRSMSEKHHAAMDARETGTYQRNKKLREEREREGKLMQLTSGSGASGGGGGSMESIHQMARMSSLKHQQHHGGGTLKLGASSDASTVGTGSHHHQQQLQQQQSSLYAEALDKLGDLGPSLGMKKSSSLESLQTMVQEIQMADEPRGPVALRTPRGRGREEILRAVVERPPEMKAKKHWLLEDATEETNSDGNAGGSPFVVARNTPCQSSLNDGKGGGTKLRPKKSGGLLRGIGHMFRFGKHRKDVVLPSSSGGVTGTMMAADYTTSSGTITKSASSSAANATVVQSMASEAWPSDQQQQQQQQQHLQQGHGQSVATATPTSAGSGSYVVYEPGSVERSASSGLIFQHQPPHYQPPPPPPTSNRYSHYVNYDELQQQISDPYSSGNQLYSGTVCRSFTYLYPTSIYDVAEGRSPVSRREEKAVPCFTNCQQRHRHVYERIVHDGNGTTFTAIGSSNSSSSSCQTINGDTTSIWQQILHPKHANDGVGGDHHPLQQLERLRDQQRQQLQQHMQQLQQHEQAQLELRRKLMLSRQQQQRNARADAENRRPDTTATMLPRDVNGNESCYTLPRNSGHPAVRRKRSMTTTQPRVVEIHRRAEATTTSFVQRQGRGAVAVKEVVGGTQENQPMHCPPLRQQHEQVMLAETR</sequence>
<dbReference type="GO" id="GO:0016324">
    <property type="term" value="C:apical plasma membrane"/>
    <property type="evidence" value="ECO:0007669"/>
    <property type="project" value="TreeGrafter"/>
</dbReference>
<feature type="compositionally biased region" description="Polar residues" evidence="6">
    <location>
        <begin position="1241"/>
        <end position="1253"/>
    </location>
</feature>
<feature type="region of interest" description="Disordered" evidence="6">
    <location>
        <begin position="1071"/>
        <end position="1224"/>
    </location>
</feature>
<dbReference type="InterPro" id="IPR001478">
    <property type="entry name" value="PDZ"/>
</dbReference>
<evidence type="ECO:0000313" key="9">
    <source>
        <dbReference type="EnsemblMetazoa" id="ADAC008276-PA"/>
    </source>
</evidence>
<feature type="region of interest" description="Disordered" evidence="6">
    <location>
        <begin position="905"/>
        <end position="927"/>
    </location>
</feature>
<evidence type="ECO:0000256" key="1">
    <source>
        <dbReference type="ARBA" id="ARBA00005358"/>
    </source>
</evidence>
<dbReference type="GO" id="GO:0043296">
    <property type="term" value="C:apical junction complex"/>
    <property type="evidence" value="ECO:0007669"/>
    <property type="project" value="TreeGrafter"/>
</dbReference>
<dbReference type="GO" id="GO:0030010">
    <property type="term" value="P:establishment of cell polarity"/>
    <property type="evidence" value="ECO:0007669"/>
    <property type="project" value="TreeGrafter"/>
</dbReference>
<evidence type="ECO:0000313" key="8">
    <source>
        <dbReference type="EMBL" id="ETN60112.1"/>
    </source>
</evidence>
<dbReference type="GO" id="GO:0005938">
    <property type="term" value="C:cell cortex"/>
    <property type="evidence" value="ECO:0007669"/>
    <property type="project" value="TreeGrafter"/>
</dbReference>
<feature type="region of interest" description="Disordered" evidence="6">
    <location>
        <begin position="807"/>
        <end position="864"/>
    </location>
</feature>
<feature type="region of interest" description="Disordered" evidence="6">
    <location>
        <begin position="642"/>
        <end position="690"/>
    </location>
</feature>
<evidence type="ECO:0000259" key="7">
    <source>
        <dbReference type="PROSITE" id="PS50106"/>
    </source>
</evidence>
<feature type="compositionally biased region" description="Low complexity" evidence="6">
    <location>
        <begin position="441"/>
        <end position="463"/>
    </location>
</feature>
<feature type="compositionally biased region" description="Low complexity" evidence="6">
    <location>
        <begin position="829"/>
        <end position="857"/>
    </location>
</feature>
<feature type="compositionally biased region" description="Basic and acidic residues" evidence="6">
    <location>
        <begin position="807"/>
        <end position="816"/>
    </location>
</feature>
<keyword evidence="4" id="KW-0131">Cell cycle</keyword>
<feature type="region of interest" description="Disordered" evidence="6">
    <location>
        <begin position="957"/>
        <end position="992"/>
    </location>
</feature>
<evidence type="ECO:0000256" key="2">
    <source>
        <dbReference type="ARBA" id="ARBA00022618"/>
    </source>
</evidence>
<feature type="region of interest" description="Disordered" evidence="6">
    <location>
        <begin position="321"/>
        <end position="341"/>
    </location>
</feature>
<dbReference type="PROSITE" id="PS50106">
    <property type="entry name" value="PDZ"/>
    <property type="match status" value="3"/>
</dbReference>
<feature type="compositionally biased region" description="Low complexity" evidence="6">
    <location>
        <begin position="472"/>
        <end position="486"/>
    </location>
</feature>
<dbReference type="PANTHER" id="PTHR16484:SF17">
    <property type="entry name" value="BAZOOKA, ISOFORM B"/>
    <property type="match status" value="1"/>
</dbReference>
<dbReference type="GO" id="GO:0005912">
    <property type="term" value="C:adherens junction"/>
    <property type="evidence" value="ECO:0007669"/>
    <property type="project" value="TreeGrafter"/>
</dbReference>
<feature type="region of interest" description="Disordered" evidence="6">
    <location>
        <begin position="1610"/>
        <end position="1653"/>
    </location>
</feature>
<reference evidence="8 10" key="1">
    <citation type="journal article" date="2010" name="BMC Genomics">
        <title>Combination of measures distinguishes pre-miRNAs from other stem-loops in the genome of the newly sequenced Anopheles darlingi.</title>
        <authorList>
            <person name="Mendes N.D."/>
            <person name="Freitas A.T."/>
            <person name="Vasconcelos A.T."/>
            <person name="Sagot M.F."/>
        </authorList>
    </citation>
    <scope>NUCLEOTIDE SEQUENCE</scope>
</reference>
<dbReference type="FunCoup" id="W5J6M2">
    <property type="interactions" value="404"/>
</dbReference>
<dbReference type="HOGENOM" id="CLU_001863_0_0_1"/>
<dbReference type="VEuPathDB" id="VectorBase:ADAR2_009375"/>
<dbReference type="InterPro" id="IPR036034">
    <property type="entry name" value="PDZ_sf"/>
</dbReference>
<dbReference type="GO" id="GO:0051660">
    <property type="term" value="P:establishment of centrosome localization"/>
    <property type="evidence" value="ECO:0007669"/>
    <property type="project" value="TreeGrafter"/>
</dbReference>
<name>W5J6M2_ANODA</name>
<dbReference type="EnsemblMetazoa" id="ADAC008276-RA">
    <property type="protein sequence ID" value="ADAC008276-PA"/>
    <property type="gene ID" value="ADAC008276"/>
</dbReference>
<dbReference type="Pfam" id="PF12053">
    <property type="entry name" value="Par3_HAL_N_term"/>
    <property type="match status" value="1"/>
</dbReference>
<feature type="compositionally biased region" description="Polar residues" evidence="6">
    <location>
        <begin position="1180"/>
        <end position="1196"/>
    </location>
</feature>
<dbReference type="EMBL" id="ADMH02001974">
    <property type="protein sequence ID" value="ETN60112.1"/>
    <property type="molecule type" value="Genomic_DNA"/>
</dbReference>
<feature type="compositionally biased region" description="Polar residues" evidence="6">
    <location>
        <begin position="1638"/>
        <end position="1649"/>
    </location>
</feature>
<dbReference type="FunFam" id="2.30.42.10:FF:000184">
    <property type="entry name" value="Uncharacterized protein, isoform B"/>
    <property type="match status" value="1"/>
</dbReference>
<feature type="domain" description="PDZ" evidence="7">
    <location>
        <begin position="709"/>
        <end position="794"/>
    </location>
</feature>
<dbReference type="SUPFAM" id="SSF50156">
    <property type="entry name" value="PDZ domain-like"/>
    <property type="match status" value="3"/>
</dbReference>
<evidence type="ECO:0000256" key="4">
    <source>
        <dbReference type="ARBA" id="ARBA00023306"/>
    </source>
</evidence>
<dbReference type="CDD" id="cd23059">
    <property type="entry name" value="PDZ3_Par3-like"/>
    <property type="match status" value="1"/>
</dbReference>
<keyword evidence="10" id="KW-1185">Reference proteome</keyword>
<feature type="compositionally biased region" description="Basic and acidic residues" evidence="6">
    <location>
        <begin position="1327"/>
        <end position="1341"/>
    </location>
</feature>
<feature type="compositionally biased region" description="Low complexity" evidence="6">
    <location>
        <begin position="185"/>
        <end position="204"/>
    </location>
</feature>
<feature type="compositionally biased region" description="Polar residues" evidence="6">
    <location>
        <begin position="1079"/>
        <end position="1096"/>
    </location>
</feature>
<feature type="compositionally biased region" description="Gly residues" evidence="6">
    <location>
        <begin position="1197"/>
        <end position="1207"/>
    </location>
</feature>
<dbReference type="GO" id="GO:0007155">
    <property type="term" value="P:cell adhesion"/>
    <property type="evidence" value="ECO:0007669"/>
    <property type="project" value="TreeGrafter"/>
</dbReference>
<gene>
    <name evidence="8" type="ORF">AND_008276</name>
</gene>
<proteinExistence type="inferred from homology"/>
<dbReference type="FunFam" id="2.30.42.10:FF:000011">
    <property type="entry name" value="partitioning defective 3 homolog isoform X1"/>
    <property type="match status" value="1"/>
</dbReference>
<feature type="compositionally biased region" description="Polar residues" evidence="6">
    <location>
        <begin position="321"/>
        <end position="331"/>
    </location>
</feature>
<feature type="domain" description="PDZ" evidence="7">
    <location>
        <begin position="530"/>
        <end position="608"/>
    </location>
</feature>
<dbReference type="GO" id="GO:0000226">
    <property type="term" value="P:microtubule cytoskeleton organization"/>
    <property type="evidence" value="ECO:0007669"/>
    <property type="project" value="TreeGrafter"/>
</dbReference>
<reference evidence="9" key="4">
    <citation type="submission" date="2015-06" db="UniProtKB">
        <authorList>
            <consortium name="EnsemblMetazoa"/>
        </authorList>
    </citation>
    <scope>IDENTIFICATION</scope>
</reference>
<feature type="region of interest" description="Disordered" evidence="6">
    <location>
        <begin position="427"/>
        <end position="525"/>
    </location>
</feature>
<dbReference type="Proteomes" id="UP000000673">
    <property type="component" value="Unassembled WGS sequence"/>
</dbReference>
<dbReference type="Gene3D" id="3.10.20.90">
    <property type="entry name" value="Phosphatidylinositol 3-kinase Catalytic Subunit, Chain A, domain 1"/>
    <property type="match status" value="1"/>
</dbReference>
<feature type="domain" description="PDZ" evidence="7">
    <location>
        <begin position="943"/>
        <end position="1044"/>
    </location>
</feature>
<feature type="compositionally biased region" description="Polar residues" evidence="6">
    <location>
        <begin position="1109"/>
        <end position="1122"/>
    </location>
</feature>
<protein>
    <recommendedName>
        <fullName evidence="7">PDZ domain-containing protein</fullName>
    </recommendedName>
</protein>
<dbReference type="eggNOG" id="KOG3528">
    <property type="taxonomic scope" value="Eukaryota"/>
</dbReference>
<keyword evidence="3" id="KW-0677">Repeat</keyword>
<keyword evidence="2" id="KW-0132">Cell division</keyword>
<dbReference type="GO" id="GO:0008104">
    <property type="term" value="P:intracellular protein localization"/>
    <property type="evidence" value="ECO:0007669"/>
    <property type="project" value="TreeGrafter"/>
</dbReference>
<dbReference type="InterPro" id="IPR052213">
    <property type="entry name" value="PAR3"/>
</dbReference>
<evidence type="ECO:0000313" key="10">
    <source>
        <dbReference type="Proteomes" id="UP000000673"/>
    </source>
</evidence>
<reference evidence="8" key="2">
    <citation type="submission" date="2010-05" db="EMBL/GenBank/DDBJ databases">
        <authorList>
            <person name="Almeida L.G."/>
            <person name="Nicolas M.F."/>
            <person name="Souza R.C."/>
            <person name="Vasconcelos A.T.R."/>
        </authorList>
    </citation>
    <scope>NUCLEOTIDE SEQUENCE</scope>
</reference>
<feature type="compositionally biased region" description="Gly residues" evidence="6">
    <location>
        <begin position="1138"/>
        <end position="1149"/>
    </location>
</feature>
<feature type="compositionally biased region" description="Low complexity" evidence="6">
    <location>
        <begin position="971"/>
        <end position="991"/>
    </location>
</feature>
<feature type="region of interest" description="Disordered" evidence="6">
    <location>
        <begin position="88"/>
        <end position="130"/>
    </location>
</feature>
<dbReference type="VEuPathDB" id="VectorBase:ADAC008276"/>
<accession>W5J6M2</accession>
<evidence type="ECO:0000256" key="3">
    <source>
        <dbReference type="ARBA" id="ARBA00022737"/>
    </source>
</evidence>
<evidence type="ECO:0000256" key="6">
    <source>
        <dbReference type="SAM" id="MobiDB-lite"/>
    </source>
</evidence>
<comment type="similarity">
    <text evidence="1">Belongs to the PAR3 family.</text>
</comment>
<dbReference type="PANTHER" id="PTHR16484">
    <property type="entry name" value="PARTITIONING DEFECTIVE 3 RELATED"/>
    <property type="match status" value="1"/>
</dbReference>
<feature type="region of interest" description="Disordered" evidence="6">
    <location>
        <begin position="1406"/>
        <end position="1427"/>
    </location>
</feature>
<feature type="region of interest" description="Disordered" evidence="6">
    <location>
        <begin position="1533"/>
        <end position="1553"/>
    </location>
</feature>
<dbReference type="Gene3D" id="2.30.42.10">
    <property type="match status" value="3"/>
</dbReference>
<reference evidence="8" key="3">
    <citation type="journal article" date="2013" name="Nucleic Acids Res.">
        <title>The genome of Anopheles darlingi, the main neotropical malaria vector.</title>
        <authorList>
            <person name="Marinotti O."/>
            <person name="Cerqueira G.C."/>
            <person name="de Almeida L.G."/>
            <person name="Ferro M.I."/>
            <person name="Loreto E.L."/>
            <person name="Zaha A."/>
            <person name="Teixeira S.M."/>
            <person name="Wespiser A.R."/>
            <person name="Almeida E Silva A."/>
            <person name="Schlindwein A.D."/>
            <person name="Pacheco A.C."/>
            <person name="Silva A.L."/>
            <person name="Graveley B.R."/>
            <person name="Walenz B.P."/>
            <person name="Lima Bde A."/>
            <person name="Ribeiro C.A."/>
            <person name="Nunes-Silva C.G."/>
            <person name="de Carvalho C.R."/>
            <person name="Soares C.M."/>
            <person name="de Menezes C.B."/>
            <person name="Matiolli C."/>
            <person name="Caffrey D."/>
            <person name="Araujo D.A."/>
            <person name="de Oliveira D.M."/>
            <person name="Golenbock D."/>
            <person name="Grisard E.C."/>
            <person name="Fantinatti-Garboggini F."/>
            <person name="de Carvalho F.M."/>
            <person name="Barcellos F.G."/>
            <person name="Prosdocimi F."/>
            <person name="May G."/>
            <person name="Azevedo Junior G.M."/>
            <person name="Guimaraes G.M."/>
            <person name="Goldman G.H."/>
            <person name="Padilha I.Q."/>
            <person name="Batista Jda S."/>
            <person name="Ferro J.A."/>
            <person name="Ribeiro J.M."/>
            <person name="Fietto J.L."/>
            <person name="Dabbas K.M."/>
            <person name="Cerdeira L."/>
            <person name="Agnez-Lima L.F."/>
            <person name="Brocchi M."/>
            <person name="de Carvalho M.O."/>
            <person name="Teixeira Mde M."/>
            <person name="Diniz Maia Mde M."/>
            <person name="Goldman M.H."/>
            <person name="Cruz Schneider M.P."/>
            <person name="Felipe M.S."/>
            <person name="Hungria M."/>
            <person name="Nicolas M.F."/>
            <person name="Pereira M."/>
            <person name="Montes M.A."/>
            <person name="Cantao M.E."/>
            <person name="Vincentz M."/>
            <person name="Rafael M.S."/>
            <person name="Silverman N."/>
            <person name="Stoco P.H."/>
            <person name="Souza R.C."/>
            <person name="Vicentini R."/>
            <person name="Gazzinelli R.T."/>
            <person name="Neves Rde O."/>
            <person name="Silva R."/>
            <person name="Astolfi-Filho S."/>
            <person name="Maciel T.E."/>
            <person name="Urmenyi T.P."/>
            <person name="Tadei W.P."/>
            <person name="Camargo E.P."/>
            <person name="de Vasconcelos A.T."/>
        </authorList>
    </citation>
    <scope>NUCLEOTIDE SEQUENCE</scope>
</reference>